<dbReference type="Proteomes" id="UP000217005">
    <property type="component" value="Unassembled WGS sequence"/>
</dbReference>
<dbReference type="SUPFAM" id="SSF160719">
    <property type="entry name" value="gpW/gp25-like"/>
    <property type="match status" value="1"/>
</dbReference>
<dbReference type="Pfam" id="PF04965">
    <property type="entry name" value="GPW_gp25"/>
    <property type="match status" value="1"/>
</dbReference>
<reference evidence="2 5" key="1">
    <citation type="submission" date="2017-05" db="EMBL/GenBank/DDBJ databases">
        <title>Complete and WGS of Bordetella genogroups.</title>
        <authorList>
            <person name="Spilker T."/>
            <person name="LiPuma J."/>
        </authorList>
    </citation>
    <scope>NUCLEOTIDE SEQUENCE [LARGE SCALE GENOMIC DNA]</scope>
    <source>
        <strain evidence="2 5">AU17610</strain>
    </source>
</reference>
<dbReference type="InterPro" id="IPR007048">
    <property type="entry name" value="IraD/Gp25-like"/>
</dbReference>
<dbReference type="NCBIfam" id="TIGR03357">
    <property type="entry name" value="VI_zyme"/>
    <property type="match status" value="1"/>
</dbReference>
<evidence type="ECO:0000313" key="2">
    <source>
        <dbReference type="EMBL" id="OZI35304.1"/>
    </source>
</evidence>
<dbReference type="EMBL" id="NEVL01000003">
    <property type="protein sequence ID" value="OZI35304.1"/>
    <property type="molecule type" value="Genomic_DNA"/>
</dbReference>
<evidence type="ECO:0000313" key="4">
    <source>
        <dbReference type="Proteomes" id="UP000216354"/>
    </source>
</evidence>
<comment type="caution">
    <text evidence="2">The sequence shown here is derived from an EMBL/GenBank/DDBJ whole genome shotgun (WGS) entry which is preliminary data.</text>
</comment>
<dbReference type="PANTHER" id="PTHR38595:SF1">
    <property type="entry name" value="TYPE VI SECRETION SYSTEM COMPONENT TSSE1"/>
    <property type="match status" value="1"/>
</dbReference>
<protein>
    <recommendedName>
        <fullName evidence="1">IraD/Gp25-like domain-containing protein</fullName>
    </recommendedName>
</protein>
<dbReference type="InterPro" id="IPR017737">
    <property type="entry name" value="TssE1-like"/>
</dbReference>
<dbReference type="AlphaFoldDB" id="A0A261SD25"/>
<sequence>MAAHDAQAMQVWRSAGRRGARGAALDRLQPALLDRLMDDRPYERSEPPGQAVMSHAQLRAAVLRDLRWLLNTVNLETTDDIGPFQWVGASTLNFGVRAMAGKRMSEIDWIDVEDAIRLAIVRFEPRILGDTVDVRCVTDTGKLEHYNVLTLSIRGMLWCEPHPLEFLFRSDIDLESGHIDLRDLGGS</sequence>
<accession>A0A261SD25</accession>
<dbReference type="EMBL" id="NEVR01000003">
    <property type="protein sequence ID" value="OZI63844.1"/>
    <property type="molecule type" value="Genomic_DNA"/>
</dbReference>
<proteinExistence type="predicted"/>
<evidence type="ECO:0000313" key="5">
    <source>
        <dbReference type="Proteomes" id="UP000217005"/>
    </source>
</evidence>
<organism evidence="2 5">
    <name type="scientific">Bordetella genomosp. 1</name>
    <dbReference type="NCBI Taxonomy" id="1395607"/>
    <lineage>
        <taxon>Bacteria</taxon>
        <taxon>Pseudomonadati</taxon>
        <taxon>Pseudomonadota</taxon>
        <taxon>Betaproteobacteria</taxon>
        <taxon>Burkholderiales</taxon>
        <taxon>Alcaligenaceae</taxon>
        <taxon>Bordetella</taxon>
    </lineage>
</organism>
<dbReference type="OrthoDB" id="119583at2"/>
<evidence type="ECO:0000259" key="1">
    <source>
        <dbReference type="Pfam" id="PF04965"/>
    </source>
</evidence>
<reference evidence="3 4" key="2">
    <citation type="submission" date="2017-05" db="EMBL/GenBank/DDBJ databases">
        <title>Complete and WGS of Bordetella genogroups.</title>
        <authorList>
            <person name="Spilker T."/>
            <person name="Lipuma J."/>
        </authorList>
    </citation>
    <scope>NUCLEOTIDE SEQUENCE [LARGE SCALE GENOMIC DNA]</scope>
    <source>
        <strain evidence="3 4">AU9795</strain>
    </source>
</reference>
<evidence type="ECO:0000313" key="3">
    <source>
        <dbReference type="EMBL" id="OZI63844.1"/>
    </source>
</evidence>
<keyword evidence="4" id="KW-1185">Reference proteome</keyword>
<gene>
    <name evidence="3" type="ORF">CAL27_14690</name>
    <name evidence="2" type="ORF">CEG14_09380</name>
</gene>
<dbReference type="PANTHER" id="PTHR38595">
    <property type="entry name" value="CYTOPLASMIC PROTEIN-RELATED"/>
    <property type="match status" value="1"/>
</dbReference>
<feature type="domain" description="IraD/Gp25-like" evidence="1">
    <location>
        <begin position="57"/>
        <end position="161"/>
    </location>
</feature>
<dbReference type="InterPro" id="IPR053176">
    <property type="entry name" value="T6SS_TssE1-like"/>
</dbReference>
<dbReference type="Proteomes" id="UP000216354">
    <property type="component" value="Unassembled WGS sequence"/>
</dbReference>
<name>A0A261SD25_9BORD</name>